<comment type="subcellular location">
    <subcellularLocation>
        <location evidence="2">Cytoplasm</location>
    </subcellularLocation>
</comment>
<feature type="region of interest" description="Disordered" evidence="7">
    <location>
        <begin position="443"/>
        <end position="463"/>
    </location>
</feature>
<feature type="region of interest" description="Disordered" evidence="7">
    <location>
        <begin position="270"/>
        <end position="419"/>
    </location>
</feature>
<dbReference type="InterPro" id="IPR014930">
    <property type="entry name" value="Myotonic_dystrophy_kinase_coil"/>
</dbReference>
<dbReference type="SUPFAM" id="SSF57997">
    <property type="entry name" value="Tropomyosin"/>
    <property type="match status" value="1"/>
</dbReference>
<evidence type="ECO:0000256" key="3">
    <source>
        <dbReference type="ARBA" id="ARBA00022490"/>
    </source>
</evidence>
<keyword evidence="5" id="KW-0479">Metal-binding</keyword>
<dbReference type="Proteomes" id="UP000298030">
    <property type="component" value="Unassembled WGS sequence"/>
</dbReference>
<comment type="cofactor">
    <cofactor evidence="1">
        <name>Mg(2+)</name>
        <dbReference type="ChEBI" id="CHEBI:18420"/>
    </cofactor>
</comment>
<dbReference type="OrthoDB" id="2681654at2759"/>
<feature type="domain" description="Myotonic dystrophy protein kinase coiled coil" evidence="8">
    <location>
        <begin position="247"/>
        <end position="304"/>
    </location>
</feature>
<keyword evidence="4" id="KW-0597">Phosphoprotein</keyword>
<comment type="caution">
    <text evidence="9">The sequence shown here is derived from an EMBL/GenBank/DDBJ whole genome shotgun (WGS) entry which is preliminary data.</text>
</comment>
<sequence>MSQPRRLNAPLYSPVPSLAAANQSQIDDLVQRNKTLDSMHKKLLDEELLKIRDEHDQAREEWRRSTADLLTLCQIHNRNVQLELETEKGKVTQEMIGVREEKLGRINRDYKLKLWELRSEELEQQVTVLQEGSEDLQHDYEDAESRLRDAQAELKRLTKVSGCPSGGLERLKLQLDGAHTKINDLERSNDELKRSNDQLRRQIDEWQHLERREGEEVDSERKRRVALSVELEKLQAQHKVEVDKLEASLERERQKVQKWKDALDQWQDSAANSEKELQDAENQNKKLQKQVDKLKDDLEIERARVRPPSPSRRANHTHPAEEEEEDIAPPSRKPKASSSKPPSKQRRGKAQASETEGEEGGAKPAKGRKGSEKSKKSKAAEHTDDEGNAERASDGEEVEEVAATTKKRKINKQPGIFPKVDPFNFGGFDFGMGNGLDIPSTLSPSVQTPYHPLRQHASAARRW</sequence>
<feature type="compositionally biased region" description="Basic and acidic residues" evidence="7">
    <location>
        <begin position="273"/>
        <end position="304"/>
    </location>
</feature>
<feature type="compositionally biased region" description="Basic and acidic residues" evidence="7">
    <location>
        <begin position="369"/>
        <end position="382"/>
    </location>
</feature>
<evidence type="ECO:0000256" key="2">
    <source>
        <dbReference type="ARBA" id="ARBA00004496"/>
    </source>
</evidence>
<dbReference type="GO" id="GO:0005737">
    <property type="term" value="C:cytoplasm"/>
    <property type="evidence" value="ECO:0007669"/>
    <property type="project" value="UniProtKB-SubCell"/>
</dbReference>
<evidence type="ECO:0000256" key="5">
    <source>
        <dbReference type="ARBA" id="ARBA00022723"/>
    </source>
</evidence>
<dbReference type="AlphaFoldDB" id="A0A4Y7TGQ0"/>
<evidence type="ECO:0000313" key="9">
    <source>
        <dbReference type="EMBL" id="TEB33336.1"/>
    </source>
</evidence>
<keyword evidence="10" id="KW-1185">Reference proteome</keyword>
<reference evidence="9 10" key="1">
    <citation type="journal article" date="2019" name="Nat. Ecol. Evol.">
        <title>Megaphylogeny resolves global patterns of mushroom evolution.</title>
        <authorList>
            <person name="Varga T."/>
            <person name="Krizsan K."/>
            <person name="Foldi C."/>
            <person name="Dima B."/>
            <person name="Sanchez-Garcia M."/>
            <person name="Sanchez-Ramirez S."/>
            <person name="Szollosi G.J."/>
            <person name="Szarkandi J.G."/>
            <person name="Papp V."/>
            <person name="Albert L."/>
            <person name="Andreopoulos W."/>
            <person name="Angelini C."/>
            <person name="Antonin V."/>
            <person name="Barry K.W."/>
            <person name="Bougher N.L."/>
            <person name="Buchanan P."/>
            <person name="Buyck B."/>
            <person name="Bense V."/>
            <person name="Catcheside P."/>
            <person name="Chovatia M."/>
            <person name="Cooper J."/>
            <person name="Damon W."/>
            <person name="Desjardin D."/>
            <person name="Finy P."/>
            <person name="Geml J."/>
            <person name="Haridas S."/>
            <person name="Hughes K."/>
            <person name="Justo A."/>
            <person name="Karasinski D."/>
            <person name="Kautmanova I."/>
            <person name="Kiss B."/>
            <person name="Kocsube S."/>
            <person name="Kotiranta H."/>
            <person name="LaButti K.M."/>
            <person name="Lechner B.E."/>
            <person name="Liimatainen K."/>
            <person name="Lipzen A."/>
            <person name="Lukacs Z."/>
            <person name="Mihaltcheva S."/>
            <person name="Morgado L.N."/>
            <person name="Niskanen T."/>
            <person name="Noordeloos M.E."/>
            <person name="Ohm R.A."/>
            <person name="Ortiz-Santana B."/>
            <person name="Ovrebo C."/>
            <person name="Racz N."/>
            <person name="Riley R."/>
            <person name="Savchenko A."/>
            <person name="Shiryaev A."/>
            <person name="Soop K."/>
            <person name="Spirin V."/>
            <person name="Szebenyi C."/>
            <person name="Tomsovsky M."/>
            <person name="Tulloss R.E."/>
            <person name="Uehling J."/>
            <person name="Grigoriev I.V."/>
            <person name="Vagvolgyi C."/>
            <person name="Papp T."/>
            <person name="Martin F.M."/>
            <person name="Miettinen O."/>
            <person name="Hibbett D.S."/>
            <person name="Nagy L.G."/>
        </authorList>
    </citation>
    <scope>NUCLEOTIDE SEQUENCE [LARGE SCALE GENOMIC DNA]</scope>
    <source>
        <strain evidence="9 10">FP101781</strain>
    </source>
</reference>
<dbReference type="GO" id="GO:0005524">
    <property type="term" value="F:ATP binding"/>
    <property type="evidence" value="ECO:0007669"/>
    <property type="project" value="InterPro"/>
</dbReference>
<dbReference type="Pfam" id="PF08826">
    <property type="entry name" value="DMPK_coil"/>
    <property type="match status" value="1"/>
</dbReference>
<evidence type="ECO:0000313" key="10">
    <source>
        <dbReference type="Proteomes" id="UP000298030"/>
    </source>
</evidence>
<dbReference type="Gene3D" id="1.20.5.340">
    <property type="match status" value="1"/>
</dbReference>
<dbReference type="EMBL" id="QPFP01000012">
    <property type="protein sequence ID" value="TEB33336.1"/>
    <property type="molecule type" value="Genomic_DNA"/>
</dbReference>
<evidence type="ECO:0000259" key="8">
    <source>
        <dbReference type="Pfam" id="PF08826"/>
    </source>
</evidence>
<keyword evidence="6" id="KW-0175">Coiled coil</keyword>
<evidence type="ECO:0000256" key="7">
    <source>
        <dbReference type="SAM" id="MobiDB-lite"/>
    </source>
</evidence>
<organism evidence="9 10">
    <name type="scientific">Coprinellus micaceus</name>
    <name type="common">Glistening ink-cap mushroom</name>
    <name type="synonym">Coprinus micaceus</name>
    <dbReference type="NCBI Taxonomy" id="71717"/>
    <lineage>
        <taxon>Eukaryota</taxon>
        <taxon>Fungi</taxon>
        <taxon>Dikarya</taxon>
        <taxon>Basidiomycota</taxon>
        <taxon>Agaricomycotina</taxon>
        <taxon>Agaricomycetes</taxon>
        <taxon>Agaricomycetidae</taxon>
        <taxon>Agaricales</taxon>
        <taxon>Agaricineae</taxon>
        <taxon>Psathyrellaceae</taxon>
        <taxon>Coprinellus</taxon>
    </lineage>
</organism>
<proteinExistence type="predicted"/>
<evidence type="ECO:0000256" key="6">
    <source>
        <dbReference type="ARBA" id="ARBA00023054"/>
    </source>
</evidence>
<accession>A0A4Y7TGQ0</accession>
<evidence type="ECO:0000256" key="1">
    <source>
        <dbReference type="ARBA" id="ARBA00001946"/>
    </source>
</evidence>
<dbReference type="GO" id="GO:0004674">
    <property type="term" value="F:protein serine/threonine kinase activity"/>
    <property type="evidence" value="ECO:0007669"/>
    <property type="project" value="InterPro"/>
</dbReference>
<protein>
    <recommendedName>
        <fullName evidence="8">Myotonic dystrophy protein kinase coiled coil domain-containing protein</fullName>
    </recommendedName>
</protein>
<evidence type="ECO:0000256" key="4">
    <source>
        <dbReference type="ARBA" id="ARBA00022553"/>
    </source>
</evidence>
<name>A0A4Y7TGQ0_COPMI</name>
<dbReference type="STRING" id="71717.A0A4Y7TGQ0"/>
<gene>
    <name evidence="9" type="ORF">FA13DRAFT_1730337</name>
</gene>
<keyword evidence="3" id="KW-0963">Cytoplasm</keyword>
<dbReference type="GO" id="GO:0046872">
    <property type="term" value="F:metal ion binding"/>
    <property type="evidence" value="ECO:0007669"/>
    <property type="project" value="UniProtKB-KW"/>
</dbReference>